<dbReference type="PANTHER" id="PTHR32114:SF2">
    <property type="entry name" value="ABC TRANSPORTER ABCH.3"/>
    <property type="match status" value="1"/>
</dbReference>
<dbReference type="Proteomes" id="UP001300496">
    <property type="component" value="Unassembled WGS sequence"/>
</dbReference>
<gene>
    <name evidence="5" type="ORF">N4R40_12730</name>
</gene>
<evidence type="ECO:0000313" key="5">
    <source>
        <dbReference type="EMBL" id="MCT9003224.1"/>
    </source>
</evidence>
<comment type="similarity">
    <text evidence="1">Belongs to the SMC family. SbcC subfamily.</text>
</comment>
<evidence type="ECO:0000256" key="2">
    <source>
        <dbReference type="ARBA" id="ARBA00011322"/>
    </source>
</evidence>
<organism evidence="5 6">
    <name type="scientific">Microbacterium memoriense</name>
    <dbReference type="NCBI Taxonomy" id="2978350"/>
    <lineage>
        <taxon>Bacteria</taxon>
        <taxon>Bacillati</taxon>
        <taxon>Actinomycetota</taxon>
        <taxon>Actinomycetes</taxon>
        <taxon>Micrococcales</taxon>
        <taxon>Microbacteriaceae</taxon>
        <taxon>Microbacterium</taxon>
    </lineage>
</organism>
<dbReference type="EMBL" id="JAODOR010000017">
    <property type="protein sequence ID" value="MCT9003224.1"/>
    <property type="molecule type" value="Genomic_DNA"/>
</dbReference>
<evidence type="ECO:0000256" key="3">
    <source>
        <dbReference type="ARBA" id="ARBA00013368"/>
    </source>
</evidence>
<name>A0ABT2PIC3_9MICO</name>
<sequence length="990" mass="105717">MKLHRLDLTGFGPFRETQTVDFGAFDADGVFLITGRTGAGKSSILDGVSFALYGSVPRYETGERRLRSDHCFLGDPTQVRLEFTVGDRRWRVTRAPEYDRPAKRGGGLTTEPTRAELEEHVDGVWVGRAAKPREVGILLDEEIGLNAQQFQQVILLAQNKFSRFLLAGNDERQTLLRTLFGTRRFEKYTSDLEQRRRDAQKAHDAADAQVTTILALAERLIDTHDVAGADDRPGDVAGRRDAAALALRRAEYRHDVARTTRATADAAARDAAAALAGATAHDAAVVELEAARAALTRLESDLPRIDADRRRLLRGQHAETLRATVEAAERAVIAHAEAVEACARAQAAWRADGGAGDLDEAIEQLTGDLALWSTAALRERTLDEAERTLSAQAEDLRQIADAVVALDGELVELPALRARIDADIAALSPRAQRGDELRARRSTLAMMIEATMVASGLAESLRVAEEDYARDSAVASAAAEAVTVLLQRRLAGYAGELGAALVDGEPCAVCGSTAHPRPAAPAGEPVTADDLAAAEAERDRTAQCALAAGDRARSAREAHAEAAVRSGGRPLAELEDEARACAEEMRDADAAAARAAELATERAAVDRRWVAVQNDRADQVAHRDRIALEHAANVRTVTDLSTEIAAARGEFATVAERVADAVARRDTARSAVAARDALSERVRTLTDALADRDTRIAASDFADDAEVMRALLDEHERIRLDGEVAAHAGELATVRSRLLSLELDVLDTPPMDLAATRQAASDADAARAAAIGAERDAHNAMVRLRDLLADVDAAAGANATLADEAAIITRLADTVAGRAPNTMKMELETFVLAAELEEIVAAANLRLTEMSAGRYTLHHSDARAARGRASGLAIEVLDAYTGRLRSPQSLSGGETFLASLALALGLAEVVTSRAGGIRLDTLFVDEGFGSLDPETLELAMRTLDELRAGGRTVGVISHVDAMKEQLPAQVTVEAAGQGPSTIRQDATISR</sequence>
<evidence type="ECO:0000259" key="4">
    <source>
        <dbReference type="Pfam" id="PF13476"/>
    </source>
</evidence>
<proteinExistence type="inferred from homology"/>
<dbReference type="InterPro" id="IPR027417">
    <property type="entry name" value="P-loop_NTPase"/>
</dbReference>
<dbReference type="Pfam" id="PF13476">
    <property type="entry name" value="AAA_23"/>
    <property type="match status" value="1"/>
</dbReference>
<dbReference type="PANTHER" id="PTHR32114">
    <property type="entry name" value="ABC TRANSPORTER ABCH.3"/>
    <property type="match status" value="1"/>
</dbReference>
<accession>A0ABT2PIC3</accession>
<evidence type="ECO:0000313" key="6">
    <source>
        <dbReference type="Proteomes" id="UP001300496"/>
    </source>
</evidence>
<dbReference type="RefSeq" id="WP_261607755.1">
    <property type="nucleotide sequence ID" value="NZ_JAODOR010000017.1"/>
</dbReference>
<feature type="domain" description="Rad50/SbcC-type AAA" evidence="4">
    <location>
        <begin position="5"/>
        <end position="202"/>
    </location>
</feature>
<evidence type="ECO:0000256" key="1">
    <source>
        <dbReference type="ARBA" id="ARBA00006930"/>
    </source>
</evidence>
<protein>
    <recommendedName>
        <fullName evidence="3">Nuclease SbcCD subunit C</fullName>
    </recommendedName>
</protein>
<reference evidence="5 6" key="1">
    <citation type="journal article" date="2024" name="Int. J. Syst. Evol. Microbiol.">
        <title>Microbacterium memoriense sp. nov., a member of the Actinomycetota from marine beach sediment of the north coast of Portugal.</title>
        <authorList>
            <person name="Santos J.D.N.D."/>
            <person name="Klimek D."/>
            <person name="Calusinska M."/>
            <person name="Lobo-da-Cunha A."/>
            <person name="Catita J."/>
            <person name="Goncalves H."/>
            <person name="Gonzalez I."/>
            <person name="Lage O.M."/>
        </authorList>
    </citation>
    <scope>NUCLEOTIDE SEQUENCE [LARGE SCALE GENOMIC DNA]</scope>
    <source>
        <strain evidence="5 6">PMIC_1C1B</strain>
    </source>
</reference>
<dbReference type="Pfam" id="PF13558">
    <property type="entry name" value="SbcC_Walker_B"/>
    <property type="match status" value="1"/>
</dbReference>
<keyword evidence="6" id="KW-1185">Reference proteome</keyword>
<dbReference type="Gene3D" id="3.40.50.300">
    <property type="entry name" value="P-loop containing nucleotide triphosphate hydrolases"/>
    <property type="match status" value="2"/>
</dbReference>
<dbReference type="InterPro" id="IPR038729">
    <property type="entry name" value="Rad50/SbcC_AAA"/>
</dbReference>
<comment type="subunit">
    <text evidence="2">Heterodimer of SbcC and SbcD.</text>
</comment>
<comment type="caution">
    <text evidence="5">The sequence shown here is derived from an EMBL/GenBank/DDBJ whole genome shotgun (WGS) entry which is preliminary data.</text>
</comment>
<dbReference type="SUPFAM" id="SSF52540">
    <property type="entry name" value="P-loop containing nucleoside triphosphate hydrolases"/>
    <property type="match status" value="1"/>
</dbReference>